<dbReference type="EMBL" id="BA000028">
    <property type="protein sequence ID" value="BAC15127.1"/>
    <property type="molecule type" value="Genomic_DNA"/>
</dbReference>
<dbReference type="OrthoDB" id="9764871at2"/>
<reference evidence="3 4" key="1">
    <citation type="journal article" date="2001" name="FEMS Microbiol. Lett.">
        <title>Oceanobacillus iheyensis gen. nov., sp. nov., a deep-sea extremely halotolerant and alkaliphilic species isolated from a depth of 1050 m on the Iheya Ridge.</title>
        <authorList>
            <person name="Lu J."/>
            <person name="Nogi Y."/>
            <person name="Takami H."/>
        </authorList>
    </citation>
    <scope>NUCLEOTIDE SEQUENCE [LARGE SCALE GENOMIC DNA]</scope>
    <source>
        <strain evidence="4">DSM 14371 / CIP 107618 / JCM 11309 / KCTC 3954 / HTE831</strain>
    </source>
</reference>
<keyword evidence="4" id="KW-1185">Reference proteome</keyword>
<dbReference type="GO" id="GO:0004867">
    <property type="term" value="F:serine-type endopeptidase inhibitor activity"/>
    <property type="evidence" value="ECO:0007669"/>
    <property type="project" value="InterPro"/>
</dbReference>
<dbReference type="SUPFAM" id="SSF56574">
    <property type="entry name" value="Serpins"/>
    <property type="match status" value="1"/>
</dbReference>
<dbReference type="Proteomes" id="UP000000822">
    <property type="component" value="Chromosome"/>
</dbReference>
<name>Q8CX67_OCEIH</name>
<evidence type="ECO:0000259" key="2">
    <source>
        <dbReference type="SMART" id="SM00093"/>
    </source>
</evidence>
<reference evidence="3 4" key="2">
    <citation type="journal article" date="2002" name="Nucleic Acids Res.">
        <title>Genome sequence of Oceanobacillus iheyensis isolated from the Iheya Ridge and its unexpected adaptive capabilities to extreme environments.</title>
        <authorList>
            <person name="Takami H."/>
            <person name="Takaki Y."/>
            <person name="Uchiyama I."/>
        </authorList>
    </citation>
    <scope>NUCLEOTIDE SEQUENCE [LARGE SCALE GENOMIC DNA]</scope>
    <source>
        <strain evidence="4">DSM 14371 / CIP 107618 / JCM 11309 / KCTC 3954 / HTE831</strain>
    </source>
</reference>
<sequence length="374" mass="42892">MTEVSEASNLLAFQSIQSLDPNREGNVFVSPTSYWLAMAMVYNGANGDTRSEMDQALQLQGINVEDFNRQNAALMEHFTSVSDEDVELSIANSIWLNQDYEFLDTFHQSVTDTYEAELAPLTTPERINEWVSNQTNGKIKDIIKQIDPEHVAILVNATYFNGAWTYPFDENNTQERTFYKEDNSSVDVPFMALNEELPYVQTDQMQAVSLPYGENEDMQMELFLPNENIEMNDFLEGFTLENWQEWRDSMETQKGNLRMPKFSLEYETELQNFFQSLGMQQAFDAQKADFSNMIDQEQIGDLYIDKIVHKTFLDVDEEGTEAAGATSVEMKTTSIEIGESFDMEINRPFLLTISDKETDSILFMGMIHEPTSVD</sequence>
<evidence type="ECO:0000256" key="1">
    <source>
        <dbReference type="RuleBase" id="RU000411"/>
    </source>
</evidence>
<dbReference type="InterPro" id="IPR036186">
    <property type="entry name" value="Serpin_sf"/>
</dbReference>
<dbReference type="Gene3D" id="3.30.497.10">
    <property type="entry name" value="Antithrombin, subunit I, domain 2"/>
    <property type="match status" value="1"/>
</dbReference>
<proteinExistence type="inferred from homology"/>
<organism evidence="3 4">
    <name type="scientific">Oceanobacillus iheyensis (strain DSM 14371 / CIP 107618 / JCM 11309 / KCTC 3954 / HTE831)</name>
    <dbReference type="NCBI Taxonomy" id="221109"/>
    <lineage>
        <taxon>Bacteria</taxon>
        <taxon>Bacillati</taxon>
        <taxon>Bacillota</taxon>
        <taxon>Bacilli</taxon>
        <taxon>Bacillales</taxon>
        <taxon>Bacillaceae</taxon>
        <taxon>Oceanobacillus</taxon>
    </lineage>
</organism>
<comment type="similarity">
    <text evidence="1">Belongs to the serpin family.</text>
</comment>
<dbReference type="MEROPS" id="I04.073"/>
<dbReference type="InterPro" id="IPR023796">
    <property type="entry name" value="Serpin_dom"/>
</dbReference>
<dbReference type="PANTHER" id="PTHR11461:SF211">
    <property type="entry name" value="GH10112P-RELATED"/>
    <property type="match status" value="1"/>
</dbReference>
<evidence type="ECO:0000313" key="4">
    <source>
        <dbReference type="Proteomes" id="UP000000822"/>
    </source>
</evidence>
<dbReference type="Pfam" id="PF00079">
    <property type="entry name" value="Serpin"/>
    <property type="match status" value="1"/>
</dbReference>
<dbReference type="PANTHER" id="PTHR11461">
    <property type="entry name" value="SERINE PROTEASE INHIBITOR, SERPIN"/>
    <property type="match status" value="1"/>
</dbReference>
<dbReference type="InterPro" id="IPR042178">
    <property type="entry name" value="Serpin_sf_1"/>
</dbReference>
<gene>
    <name evidence="3" type="ordered locus">OB3171</name>
</gene>
<dbReference type="SMART" id="SM00093">
    <property type="entry name" value="SERPIN"/>
    <property type="match status" value="1"/>
</dbReference>
<feature type="domain" description="Serpin" evidence="2">
    <location>
        <begin position="10"/>
        <end position="370"/>
    </location>
</feature>
<evidence type="ECO:0000313" key="3">
    <source>
        <dbReference type="EMBL" id="BAC15127.1"/>
    </source>
</evidence>
<dbReference type="InterPro" id="IPR023795">
    <property type="entry name" value="Serpin_CS"/>
</dbReference>
<dbReference type="GO" id="GO:0005615">
    <property type="term" value="C:extracellular space"/>
    <property type="evidence" value="ECO:0007669"/>
    <property type="project" value="InterPro"/>
</dbReference>
<dbReference type="InterPro" id="IPR042185">
    <property type="entry name" value="Serpin_sf_2"/>
</dbReference>
<dbReference type="PROSITE" id="PS00284">
    <property type="entry name" value="SERPIN"/>
    <property type="match status" value="1"/>
</dbReference>
<dbReference type="STRING" id="221109.gene:10735423"/>
<dbReference type="InterPro" id="IPR000215">
    <property type="entry name" value="Serpin_fam"/>
</dbReference>
<dbReference type="HOGENOM" id="CLU_023330_0_3_9"/>
<protein>
    <submittedName>
        <fullName evidence="3">Serine proteinase inhibitor (Antiproteinase)</fullName>
    </submittedName>
</protein>
<dbReference type="AlphaFoldDB" id="Q8CX67"/>
<accession>Q8CX67</accession>
<dbReference type="Gene3D" id="2.30.39.10">
    <property type="entry name" value="Alpha-1-antitrypsin, domain 1"/>
    <property type="match status" value="1"/>
</dbReference>
<dbReference type="PhylomeDB" id="Q8CX67"/>
<dbReference type="eggNOG" id="COG4826">
    <property type="taxonomic scope" value="Bacteria"/>
</dbReference>
<dbReference type="CDD" id="cd19588">
    <property type="entry name" value="serpin_miropin-like"/>
    <property type="match status" value="1"/>
</dbReference>
<dbReference type="KEGG" id="oih:OB3171"/>